<accession>A0A0N4YQU0</accession>
<protein>
    <submittedName>
        <fullName evidence="4">Glutaredoxin domain-containing protein</fullName>
    </submittedName>
</protein>
<reference evidence="2 3" key="2">
    <citation type="submission" date="2018-11" db="EMBL/GenBank/DDBJ databases">
        <authorList>
            <consortium name="Pathogen Informatics"/>
        </authorList>
    </citation>
    <scope>NUCLEOTIDE SEQUENCE [LARGE SCALE GENOMIC DNA]</scope>
</reference>
<sequence>MSCSDSDNNVLLETGDRKLRMGRGRKSGEKANRGNRGRGMNRGGAQYREPRGYHGRGGNSENCQLDVRNGAEHGWQTQRRSGGHSGFSTGSFGVMGDADSVTSSGSSSPENSAKKREQLDTTQDFRIGAEKENVKMDDVVDNGPEQREDATIQRQPSVEKKTPSEPVQPLPIRAASDTSQDPKRIQSGANESDVVRMSRGCARSLSYHTVTATERELQVSCRRYPSHDVLDKAPKQHLNNVNDIPPVARSLVSSPEESSFRGGSRSMRHVSVKETVEENEEFYDGEVSIRMVHHDDKFNNHRLSKLSIHTNNDEFFYVGGHPPSDGVNSLRSRGSVSRQREQPVCETAYIGTTDHEVSQMEYDALRRPIPTIMVDGEIISGSSLNFRHLTTLLLQTKSCLLKDLPPYLMQQNHVLMI</sequence>
<dbReference type="AlphaFoldDB" id="A0A0N4YQU0"/>
<gene>
    <name evidence="2" type="ORF">NBR_LOCUS19613</name>
</gene>
<feature type="region of interest" description="Disordered" evidence="1">
    <location>
        <begin position="1"/>
        <end position="192"/>
    </location>
</feature>
<evidence type="ECO:0000313" key="2">
    <source>
        <dbReference type="EMBL" id="VDL83347.1"/>
    </source>
</evidence>
<reference evidence="4" key="1">
    <citation type="submission" date="2017-02" db="UniProtKB">
        <authorList>
            <consortium name="WormBaseParasite"/>
        </authorList>
    </citation>
    <scope>IDENTIFICATION</scope>
</reference>
<feature type="compositionally biased region" description="Basic and acidic residues" evidence="1">
    <location>
        <begin position="127"/>
        <end position="163"/>
    </location>
</feature>
<feature type="compositionally biased region" description="Polar residues" evidence="1">
    <location>
        <begin position="1"/>
        <end position="11"/>
    </location>
</feature>
<keyword evidence="3" id="KW-1185">Reference proteome</keyword>
<feature type="compositionally biased region" description="Low complexity" evidence="1">
    <location>
        <begin position="100"/>
        <end position="111"/>
    </location>
</feature>
<proteinExistence type="predicted"/>
<dbReference type="Proteomes" id="UP000271162">
    <property type="component" value="Unassembled WGS sequence"/>
</dbReference>
<name>A0A0N4YQU0_NIPBR</name>
<evidence type="ECO:0000313" key="3">
    <source>
        <dbReference type="Proteomes" id="UP000271162"/>
    </source>
</evidence>
<evidence type="ECO:0000313" key="4">
    <source>
        <dbReference type="WBParaSite" id="NBR_0001961201-mRNA-1"/>
    </source>
</evidence>
<evidence type="ECO:0000256" key="1">
    <source>
        <dbReference type="SAM" id="MobiDB-lite"/>
    </source>
</evidence>
<dbReference type="WBParaSite" id="NBR_0001961201-mRNA-1">
    <property type="protein sequence ID" value="NBR_0001961201-mRNA-1"/>
    <property type="gene ID" value="NBR_0001961201"/>
</dbReference>
<dbReference type="EMBL" id="UYSL01024323">
    <property type="protein sequence ID" value="VDL83347.1"/>
    <property type="molecule type" value="Genomic_DNA"/>
</dbReference>
<dbReference type="STRING" id="27835.A0A0N4YQU0"/>
<organism evidence="4">
    <name type="scientific">Nippostrongylus brasiliensis</name>
    <name type="common">Rat hookworm</name>
    <dbReference type="NCBI Taxonomy" id="27835"/>
    <lineage>
        <taxon>Eukaryota</taxon>
        <taxon>Metazoa</taxon>
        <taxon>Ecdysozoa</taxon>
        <taxon>Nematoda</taxon>
        <taxon>Chromadorea</taxon>
        <taxon>Rhabditida</taxon>
        <taxon>Rhabditina</taxon>
        <taxon>Rhabditomorpha</taxon>
        <taxon>Strongyloidea</taxon>
        <taxon>Heligmosomidae</taxon>
        <taxon>Nippostrongylus</taxon>
    </lineage>
</organism>